<dbReference type="InterPro" id="IPR045958">
    <property type="entry name" value="DUF6378"/>
</dbReference>
<reference evidence="2" key="1">
    <citation type="submission" date="2020-04" db="EMBL/GenBank/DDBJ databases">
        <authorList>
            <person name="Chiriac C."/>
            <person name="Salcher M."/>
            <person name="Ghai R."/>
            <person name="Kavagutti S V."/>
        </authorList>
    </citation>
    <scope>NUCLEOTIDE SEQUENCE</scope>
</reference>
<evidence type="ECO:0000313" key="2">
    <source>
        <dbReference type="EMBL" id="CAB4131082.1"/>
    </source>
</evidence>
<organism evidence="2">
    <name type="scientific">uncultured Caudovirales phage</name>
    <dbReference type="NCBI Taxonomy" id="2100421"/>
    <lineage>
        <taxon>Viruses</taxon>
        <taxon>Duplodnaviria</taxon>
        <taxon>Heunggongvirae</taxon>
        <taxon>Uroviricota</taxon>
        <taxon>Caudoviricetes</taxon>
        <taxon>Peduoviridae</taxon>
        <taxon>Maltschvirus</taxon>
        <taxon>Maltschvirus maltsch</taxon>
    </lineage>
</organism>
<proteinExistence type="predicted"/>
<accession>A0A6J5LC88</accession>
<name>A0A6J5LC88_9CAUD</name>
<feature type="domain" description="DUF6378" evidence="1">
    <location>
        <begin position="6"/>
        <end position="83"/>
    </location>
</feature>
<protein>
    <recommendedName>
        <fullName evidence="1">DUF6378 domain-containing protein</fullName>
    </recommendedName>
</protein>
<sequence length="112" mass="12522">MDHKQILGEAIAILRDRDAEYGQMNDVIIRACEIFELTTGKEFSPYYANMFMHSLKLARIKGTPSKLDNYADGINYLAFAGEFATQTDAADAILNAGMRDLVDQLNKQEGDI</sequence>
<evidence type="ECO:0000259" key="1">
    <source>
        <dbReference type="Pfam" id="PF19905"/>
    </source>
</evidence>
<dbReference type="EMBL" id="LR796242">
    <property type="protein sequence ID" value="CAB4131082.1"/>
    <property type="molecule type" value="Genomic_DNA"/>
</dbReference>
<gene>
    <name evidence="2" type="ORF">UFOVP120_57</name>
</gene>
<dbReference type="Pfam" id="PF19905">
    <property type="entry name" value="DUF6378"/>
    <property type="match status" value="1"/>
</dbReference>